<proteinExistence type="predicted"/>
<dbReference type="Proteomes" id="UP001177527">
    <property type="component" value="Chromosome"/>
</dbReference>
<dbReference type="InterPro" id="IPR018893">
    <property type="entry name" value="T8SS_CsgF"/>
</dbReference>
<protein>
    <recommendedName>
        <fullName evidence="2">Curli production assembly/transport component CsgF</fullName>
    </recommendedName>
</protein>
<evidence type="ECO:0000313" key="5">
    <source>
        <dbReference type="EMBL" id="WGL54673.1"/>
    </source>
</evidence>
<dbReference type="NCBIfam" id="NF007469">
    <property type="entry name" value="PRK10050.1"/>
    <property type="match status" value="1"/>
</dbReference>
<dbReference type="RefSeq" id="WP_062774831.1">
    <property type="nucleotide sequence ID" value="NZ_CP119319.1"/>
</dbReference>
<sequence length="138" mass="14658">MKVLSLILGMSLLSTAAQAGNMTFQFVNPNFGGNPNNGSFLLSQANAQNSYKDPDAYDWNSTSSTPSALDNFTSAIQSQLLGNLMGNISTGKPGRLVTKDFIVDIKNTDGQLMMNILDRTTGKSSTIQVDGLSSISSN</sequence>
<keyword evidence="3 4" id="KW-0732">Signal</keyword>
<feature type="signal peptide" evidence="4">
    <location>
        <begin position="1"/>
        <end position="19"/>
    </location>
</feature>
<evidence type="ECO:0000256" key="1">
    <source>
        <dbReference type="ARBA" id="ARBA00003989"/>
    </source>
</evidence>
<dbReference type="AlphaFoldDB" id="A0AA95FZK0"/>
<dbReference type="EMBL" id="CP123488">
    <property type="protein sequence ID" value="WGL54673.1"/>
    <property type="molecule type" value="Genomic_DNA"/>
</dbReference>
<gene>
    <name evidence="5" type="primary">csgF</name>
    <name evidence="5" type="ORF">QBD33_13450</name>
</gene>
<evidence type="ECO:0000256" key="4">
    <source>
        <dbReference type="SAM" id="SignalP"/>
    </source>
</evidence>
<comment type="function">
    <text evidence="1">May be involved in the biogenesis of curli organelles.</text>
</comment>
<evidence type="ECO:0000256" key="3">
    <source>
        <dbReference type="ARBA" id="ARBA00022729"/>
    </source>
</evidence>
<name>A0AA95FZK0_KLUIN</name>
<accession>A0AA95FZK0</accession>
<evidence type="ECO:0000256" key="2">
    <source>
        <dbReference type="ARBA" id="ARBA00014031"/>
    </source>
</evidence>
<reference evidence="5" key="1">
    <citation type="submission" date="2023-04" db="EMBL/GenBank/DDBJ databases">
        <title>APH(3)-Id, a novel chromosomal aminoglycoside phosphotransferase, identified from an environmental isolate of Kluyvera intermedia DW18.</title>
        <authorList>
            <person name="Sha Y."/>
        </authorList>
    </citation>
    <scope>NUCLEOTIDE SEQUENCE</scope>
    <source>
        <strain evidence="5">DW18</strain>
    </source>
</reference>
<dbReference type="Pfam" id="PF10614">
    <property type="entry name" value="CsgF"/>
    <property type="match status" value="1"/>
</dbReference>
<evidence type="ECO:0000313" key="6">
    <source>
        <dbReference type="Proteomes" id="UP001177527"/>
    </source>
</evidence>
<organism evidence="5 6">
    <name type="scientific">Kluyvera intermedia</name>
    <name type="common">Enterobacter intermedius</name>
    <dbReference type="NCBI Taxonomy" id="61648"/>
    <lineage>
        <taxon>Bacteria</taxon>
        <taxon>Pseudomonadati</taxon>
        <taxon>Pseudomonadota</taxon>
        <taxon>Gammaproteobacteria</taxon>
        <taxon>Enterobacterales</taxon>
        <taxon>Enterobacteriaceae</taxon>
        <taxon>Kluyvera</taxon>
    </lineage>
</organism>
<feature type="chain" id="PRO_5041645734" description="Curli production assembly/transport component CsgF" evidence="4">
    <location>
        <begin position="20"/>
        <end position="138"/>
    </location>
</feature>